<accession>A0A1A9WWA8</accession>
<feature type="chain" id="PRO_5008400743" description="MD-2-related lipid-recognition domain-containing protein" evidence="2">
    <location>
        <begin position="18"/>
        <end position="169"/>
    </location>
</feature>
<evidence type="ECO:0008006" key="5">
    <source>
        <dbReference type="Google" id="ProtNLM"/>
    </source>
</evidence>
<dbReference type="VEuPathDB" id="VectorBase:GBRI034818"/>
<dbReference type="Gene3D" id="2.70.220.10">
    <property type="entry name" value="Ganglioside GM2 activator"/>
    <property type="match status" value="1"/>
</dbReference>
<evidence type="ECO:0000313" key="3">
    <source>
        <dbReference type="EnsemblMetazoa" id="GBRI034818-PA"/>
    </source>
</evidence>
<organism evidence="3 4">
    <name type="scientific">Glossina brevipalpis</name>
    <dbReference type="NCBI Taxonomy" id="37001"/>
    <lineage>
        <taxon>Eukaryota</taxon>
        <taxon>Metazoa</taxon>
        <taxon>Ecdysozoa</taxon>
        <taxon>Arthropoda</taxon>
        <taxon>Hexapoda</taxon>
        <taxon>Insecta</taxon>
        <taxon>Pterygota</taxon>
        <taxon>Neoptera</taxon>
        <taxon>Endopterygota</taxon>
        <taxon>Diptera</taxon>
        <taxon>Brachycera</taxon>
        <taxon>Muscomorpha</taxon>
        <taxon>Hippoboscoidea</taxon>
        <taxon>Glossinidae</taxon>
        <taxon>Glossina</taxon>
    </lineage>
</organism>
<dbReference type="Proteomes" id="UP000091820">
    <property type="component" value="Unassembled WGS sequence"/>
</dbReference>
<proteinExistence type="predicted"/>
<keyword evidence="1 2" id="KW-0732">Signal</keyword>
<evidence type="ECO:0000313" key="4">
    <source>
        <dbReference type="Proteomes" id="UP000091820"/>
    </source>
</evidence>
<dbReference type="EnsemblMetazoa" id="GBRI034818-RA">
    <property type="protein sequence ID" value="GBRI034818-PA"/>
    <property type="gene ID" value="GBRI034818"/>
</dbReference>
<feature type="signal peptide" evidence="2">
    <location>
        <begin position="1"/>
        <end position="17"/>
    </location>
</feature>
<evidence type="ECO:0000256" key="1">
    <source>
        <dbReference type="ARBA" id="ARBA00022729"/>
    </source>
</evidence>
<name>A0A1A9WWA8_9MUSC</name>
<evidence type="ECO:0000256" key="2">
    <source>
        <dbReference type="SAM" id="SignalP"/>
    </source>
</evidence>
<dbReference type="InterPro" id="IPR036846">
    <property type="entry name" value="GM2-AP_sf"/>
</dbReference>
<reference evidence="4" key="1">
    <citation type="submission" date="2014-03" db="EMBL/GenBank/DDBJ databases">
        <authorList>
            <person name="Aksoy S."/>
            <person name="Warren W."/>
            <person name="Wilson R.K."/>
        </authorList>
    </citation>
    <scope>NUCLEOTIDE SEQUENCE [LARGE SCALE GENOMIC DNA]</scope>
    <source>
        <strain evidence="4">IAEA</strain>
    </source>
</reference>
<sequence length="169" mass="19044">MLKVFIVSLLLFTSLKAVLTCNGYKMKLLKAENCAGNNAIIKIDEDFNIILNKKCELIPKGCVTFKDFSKALAHYQIRKDGVLVKDDTTDLCSKVLQVPTEYKEMLNIYGAPSKCPVQKGTICNDDKKLNLSKYKSHLKIARGHIMINSSIEHDTGKSCFHFDVEIIKK</sequence>
<keyword evidence="4" id="KW-1185">Reference proteome</keyword>
<protein>
    <recommendedName>
        <fullName evidence="5">MD-2-related lipid-recognition domain-containing protein</fullName>
    </recommendedName>
</protein>
<dbReference type="AlphaFoldDB" id="A0A1A9WWA8"/>
<reference evidence="3" key="2">
    <citation type="submission" date="2020-05" db="UniProtKB">
        <authorList>
            <consortium name="EnsemblMetazoa"/>
        </authorList>
    </citation>
    <scope>IDENTIFICATION</scope>
    <source>
        <strain evidence="3">IAEA</strain>
    </source>
</reference>